<organism evidence="7 8">
    <name type="scientific">Clostridium sulfidigenes</name>
    <dbReference type="NCBI Taxonomy" id="318464"/>
    <lineage>
        <taxon>Bacteria</taxon>
        <taxon>Bacillati</taxon>
        <taxon>Bacillota</taxon>
        <taxon>Clostridia</taxon>
        <taxon>Eubacteriales</taxon>
        <taxon>Clostridiaceae</taxon>
        <taxon>Clostridium</taxon>
    </lineage>
</organism>
<evidence type="ECO:0000256" key="1">
    <source>
        <dbReference type="ARBA" id="ARBA00004141"/>
    </source>
</evidence>
<feature type="transmembrane region" description="Helical" evidence="5">
    <location>
        <begin position="425"/>
        <end position="447"/>
    </location>
</feature>
<sequence>MNKKNVLTKTILFIAIILFINVFTGIFGDANKLLGVGIITVALCLLERDLTTCLWANLSKLLVINLILGISAFLSCGNIWIGIIINFLVLFTLGYLFSYNLRKSMVAPFGLQYLFMLYTPVYGNDFSKRILALAFGALFTMAIQLLVNKDKMSKVGMKKVDNILENVLLKLNLLKDNLDLNTISLSIEESIETLKKMVYDKRVKNFYLTNDGKIITNIICTIERFNILLNKLKLENKNENYIYFLGDLYTSLKNIKNKNYNSNNLCVNYLNIDSNMLYVQEFKNIIETLSSLMCQMENLNKKNKISIDYNERIPNHFQNLYIRKRNFNIWDLRVSYGVKLGIAGALTAFITEYFKLPEGRWLTYTIFALIQPYSENCKIKSRQRIEGTLIGALLIIILFTLIKNPNARFLIILLTGYLNPFATNYKYLVICITVSSIATIALSGALVKITLIRIMFVIMGTGIALLINKFILPYKIKDGSEKLVKTYNELVNQMIKDIKDRESEHGIMNLFLLPAFIQDRMELINFGKDCSKEKDFINNQKMLVNSIYYNNLSVNMKKCISEL</sequence>
<comment type="subcellular location">
    <subcellularLocation>
        <location evidence="1">Membrane</location>
        <topology evidence="1">Multi-pass membrane protein</topology>
    </subcellularLocation>
</comment>
<dbReference type="InterPro" id="IPR049453">
    <property type="entry name" value="Memb_transporter_dom"/>
</dbReference>
<evidence type="ECO:0000256" key="3">
    <source>
        <dbReference type="ARBA" id="ARBA00022989"/>
    </source>
</evidence>
<comment type="caution">
    <text evidence="7">The sequence shown here is derived from an EMBL/GenBank/DDBJ whole genome shotgun (WGS) entry which is preliminary data.</text>
</comment>
<feature type="transmembrane region" description="Helical" evidence="5">
    <location>
        <begin position="454"/>
        <end position="472"/>
    </location>
</feature>
<feature type="transmembrane region" description="Helical" evidence="5">
    <location>
        <begin position="388"/>
        <end position="405"/>
    </location>
</feature>
<dbReference type="Pfam" id="PF13515">
    <property type="entry name" value="FUSC_2"/>
    <property type="match status" value="1"/>
</dbReference>
<evidence type="ECO:0000256" key="4">
    <source>
        <dbReference type="ARBA" id="ARBA00023136"/>
    </source>
</evidence>
<name>A0A927W6S8_9CLOT</name>
<feature type="transmembrane region" description="Helical" evidence="5">
    <location>
        <begin position="129"/>
        <end position="147"/>
    </location>
</feature>
<keyword evidence="3 5" id="KW-1133">Transmembrane helix</keyword>
<dbReference type="EMBL" id="SVCM01000037">
    <property type="protein sequence ID" value="MBE6059191.1"/>
    <property type="molecule type" value="Genomic_DNA"/>
</dbReference>
<evidence type="ECO:0000313" key="7">
    <source>
        <dbReference type="EMBL" id="MBE6059191.1"/>
    </source>
</evidence>
<dbReference type="GO" id="GO:0016020">
    <property type="term" value="C:membrane"/>
    <property type="evidence" value="ECO:0007669"/>
    <property type="project" value="UniProtKB-SubCell"/>
</dbReference>
<accession>A0A927W6S8</accession>
<evidence type="ECO:0000259" key="6">
    <source>
        <dbReference type="Pfam" id="PF13515"/>
    </source>
</evidence>
<feature type="transmembrane region" description="Helical" evidence="5">
    <location>
        <begin position="7"/>
        <end position="24"/>
    </location>
</feature>
<dbReference type="AlphaFoldDB" id="A0A927W6S8"/>
<protein>
    <submittedName>
        <fullName evidence="7">FUSC family protein</fullName>
    </submittedName>
</protein>
<dbReference type="Proteomes" id="UP000768462">
    <property type="component" value="Unassembled WGS sequence"/>
</dbReference>
<reference evidence="7" key="1">
    <citation type="submission" date="2019-04" db="EMBL/GenBank/DDBJ databases">
        <title>Evolution of Biomass-Degrading Anaerobic Consortia Revealed by Metagenomics.</title>
        <authorList>
            <person name="Peng X."/>
        </authorList>
    </citation>
    <scope>NUCLEOTIDE SEQUENCE</scope>
    <source>
        <strain evidence="7">SIG254</strain>
    </source>
</reference>
<evidence type="ECO:0000256" key="5">
    <source>
        <dbReference type="SAM" id="Phobius"/>
    </source>
</evidence>
<feature type="transmembrane region" description="Helical" evidence="5">
    <location>
        <begin position="79"/>
        <end position="98"/>
    </location>
</feature>
<feature type="domain" description="Integral membrane bound transporter" evidence="6">
    <location>
        <begin position="347"/>
        <end position="467"/>
    </location>
</feature>
<keyword evidence="2 5" id="KW-0812">Transmembrane</keyword>
<evidence type="ECO:0000313" key="8">
    <source>
        <dbReference type="Proteomes" id="UP000768462"/>
    </source>
</evidence>
<gene>
    <name evidence="7" type="ORF">E7215_03315</name>
</gene>
<proteinExistence type="predicted"/>
<evidence type="ECO:0000256" key="2">
    <source>
        <dbReference type="ARBA" id="ARBA00022692"/>
    </source>
</evidence>
<keyword evidence="4 5" id="KW-0472">Membrane</keyword>
<feature type="transmembrane region" description="Helical" evidence="5">
    <location>
        <begin position="53"/>
        <end position="73"/>
    </location>
</feature>